<evidence type="ECO:0000256" key="3">
    <source>
        <dbReference type="ARBA" id="ARBA00022630"/>
    </source>
</evidence>
<keyword evidence="3" id="KW-0285">Flavoprotein</keyword>
<dbReference type="Proteomes" id="UP000518752">
    <property type="component" value="Unassembled WGS sequence"/>
</dbReference>
<dbReference type="GO" id="GO:0004769">
    <property type="term" value="F:steroid Delta-isomerase activity"/>
    <property type="evidence" value="ECO:0007669"/>
    <property type="project" value="UniProtKB-EC"/>
</dbReference>
<comment type="caution">
    <text evidence="19">The sequence shown here is derived from an EMBL/GenBank/DDBJ whole genome shotgun (WGS) entry which is preliminary data.</text>
</comment>
<comment type="pathway">
    <text evidence="11">Steroid metabolism; cholesterol degradation.</text>
</comment>
<feature type="region of interest" description="Disordered" evidence="15">
    <location>
        <begin position="1"/>
        <end position="42"/>
    </location>
</feature>
<keyword evidence="20" id="KW-1185">Reference proteome</keyword>
<evidence type="ECO:0000313" key="20">
    <source>
        <dbReference type="Proteomes" id="UP000518752"/>
    </source>
</evidence>
<dbReference type="Gene3D" id="3.40.50.1820">
    <property type="entry name" value="alpha/beta hydrolase"/>
    <property type="match status" value="1"/>
</dbReference>
<dbReference type="EC" id="1.1.3.6" evidence="12"/>
<dbReference type="EC" id="5.3.3.1" evidence="10"/>
<dbReference type="GO" id="GO:0008203">
    <property type="term" value="P:cholesterol metabolic process"/>
    <property type="evidence" value="ECO:0007669"/>
    <property type="project" value="UniProtKB-KW"/>
</dbReference>
<gene>
    <name evidence="19" type="ORF">D9757_013448</name>
</gene>
<comment type="cofactor">
    <cofactor evidence="1">
        <name>FAD</name>
        <dbReference type="ChEBI" id="CHEBI:57692"/>
    </cofactor>
</comment>
<dbReference type="Pfam" id="PF00890">
    <property type="entry name" value="FAD_binding_2"/>
    <property type="match status" value="1"/>
</dbReference>
<dbReference type="InterPro" id="IPR007867">
    <property type="entry name" value="GMC_OxRtase_C"/>
</dbReference>
<reference evidence="19 20" key="1">
    <citation type="journal article" date="2020" name="ISME J.">
        <title>Uncovering the hidden diversity of litter-decomposition mechanisms in mushroom-forming fungi.</title>
        <authorList>
            <person name="Floudas D."/>
            <person name="Bentzer J."/>
            <person name="Ahren D."/>
            <person name="Johansson T."/>
            <person name="Persson P."/>
            <person name="Tunlid A."/>
        </authorList>
    </citation>
    <scope>NUCLEOTIDE SEQUENCE [LARGE SCALE GENOMIC DNA]</scope>
    <source>
        <strain evidence="19 20">CBS 406.79</strain>
    </source>
</reference>
<dbReference type="AlphaFoldDB" id="A0A8H5GA83"/>
<evidence type="ECO:0000259" key="18">
    <source>
        <dbReference type="Pfam" id="PF05199"/>
    </source>
</evidence>
<keyword evidence="9" id="KW-0413">Isomerase</keyword>
<dbReference type="EMBL" id="JAACJN010000211">
    <property type="protein sequence ID" value="KAF5361218.1"/>
    <property type="molecule type" value="Genomic_DNA"/>
</dbReference>
<evidence type="ECO:0000259" key="17">
    <source>
        <dbReference type="Pfam" id="PF00890"/>
    </source>
</evidence>
<accession>A0A8H5GA83</accession>
<evidence type="ECO:0000256" key="13">
    <source>
        <dbReference type="ARBA" id="ARBA00049744"/>
    </source>
</evidence>
<evidence type="ECO:0000256" key="4">
    <source>
        <dbReference type="ARBA" id="ARBA00022827"/>
    </source>
</evidence>
<evidence type="ECO:0000259" key="16">
    <source>
        <dbReference type="Pfam" id="PF00732"/>
    </source>
</evidence>
<evidence type="ECO:0000256" key="11">
    <source>
        <dbReference type="ARBA" id="ARBA00049645"/>
    </source>
</evidence>
<keyword evidence="6" id="KW-0443">Lipid metabolism</keyword>
<keyword evidence="2" id="KW-0153">Cholesterol metabolism</keyword>
<dbReference type="GO" id="GO:0016995">
    <property type="term" value="F:cholesterol oxidase activity"/>
    <property type="evidence" value="ECO:0007669"/>
    <property type="project" value="UniProtKB-EC"/>
</dbReference>
<dbReference type="InterPro" id="IPR052542">
    <property type="entry name" value="Cholesterol_Oxidase"/>
</dbReference>
<keyword evidence="7" id="KW-1207">Sterol metabolism</keyword>
<evidence type="ECO:0000256" key="1">
    <source>
        <dbReference type="ARBA" id="ARBA00001974"/>
    </source>
</evidence>
<dbReference type="PANTHER" id="PTHR47470">
    <property type="entry name" value="CHOLESTEROL OXIDASE"/>
    <property type="match status" value="1"/>
</dbReference>
<dbReference type="InterPro" id="IPR029058">
    <property type="entry name" value="AB_hydrolase_fold"/>
</dbReference>
<feature type="domain" description="FAD-dependent oxidoreductase 2 FAD-binding" evidence="17">
    <location>
        <begin position="53"/>
        <end position="84"/>
    </location>
</feature>
<evidence type="ECO:0000256" key="14">
    <source>
        <dbReference type="ARBA" id="ARBA00049778"/>
    </source>
</evidence>
<evidence type="ECO:0000256" key="12">
    <source>
        <dbReference type="ARBA" id="ARBA00049723"/>
    </source>
</evidence>
<feature type="domain" description="Glucose-methanol-choline oxidoreductase C-terminal" evidence="18">
    <location>
        <begin position="536"/>
        <end position="608"/>
    </location>
</feature>
<feature type="compositionally biased region" description="Polar residues" evidence="15">
    <location>
        <begin position="25"/>
        <end position="36"/>
    </location>
</feature>
<dbReference type="Pfam" id="PF00732">
    <property type="entry name" value="GMC_oxred_N"/>
    <property type="match status" value="1"/>
</dbReference>
<organism evidence="19 20">
    <name type="scientific">Collybiopsis confluens</name>
    <dbReference type="NCBI Taxonomy" id="2823264"/>
    <lineage>
        <taxon>Eukaryota</taxon>
        <taxon>Fungi</taxon>
        <taxon>Dikarya</taxon>
        <taxon>Basidiomycota</taxon>
        <taxon>Agaricomycotina</taxon>
        <taxon>Agaricomycetes</taxon>
        <taxon>Agaricomycetidae</taxon>
        <taxon>Agaricales</taxon>
        <taxon>Marasmiineae</taxon>
        <taxon>Omphalotaceae</taxon>
        <taxon>Collybiopsis</taxon>
    </lineage>
</organism>
<name>A0A8H5GA83_9AGAR</name>
<evidence type="ECO:0000256" key="5">
    <source>
        <dbReference type="ARBA" id="ARBA00023002"/>
    </source>
</evidence>
<sequence>MTSNAQQCEPSTSGIPASLKPGATTDLNELPTSSKSKFPRLARPVPMMRPEYDVVVIGSGYGGGVAASRMARAGKSVAVLEIGKEKWPGEYPSSLKEALSELHVSGNSKNLDSSRWKDVAVGKPTGLYNLVLGEGQNAFVGKGLGGTSLLNANVFLEADKRTLALGSWPSELRTDVDGLDECELLFLLLPRAEADVTGLPSDYSRAKHMLQPSPYPEDYPPLKKLFVLEKQANALGNGKNFYRVPQTTFFKTEVNNAGVQMHASTGSGQDSTGVNDGSKNSVLMNYLPDAWNWGAEIFCECEARYVKRDHSGKGYIVYYAWHGDGREHFQDSFYSELMWVRARELCFLGAGTLGTTEILLRSHAHGLKTSPMVGKHLSGNGDVLSFGYNTDEIVNGIGREDPSASDPPGPTITGVIDNRGPETSPNVLDGYVIEEGAVPAVLAELLQTMLEALPGKQHPKQYGVQERLRHVLSDTETRFLGPYATGSSVNRTQTYLIMSHDSNEGILTLNGKDDAPHLEFLGVGRTEHVKVLNEVLEKATIEITVHALGGAIMSSDGTGADGATNHIGQVFTGGGDSRGVHEGLVCVDGSVIPTALGVNPLATITALAERSVHLIAQQKGWEIDLATKNGKLDLFGPPAHSFPMTTDMVTINTSINSPTREGIHFTEIMDGHIYIGDDIDDFIVAENAAKASSSAARFYLSVDALDVNTLITRTDHSSVATGTFSCGALSKDPLLVLRGEVQFFTPDLGVSDAKQLVYKLTLLSTDGQTYLFNGYKTIDNSIGFSPSKTWKATTTLAVTITKPDENQRVVGRGKLYISWRNFESELQSFGAGGLAPKASFLKYFARNVADFFIGPFGKLVSAAEPGDDFLVPPGKDNTAGTRIGYLKKPKPIKTAVLKARDGVETTIRVWEPFYKQEKAKIPILMVPGASVDYQMYAMPTNTINAVDYFTALGHTVYVTTPRYGISSTAKSSSTPANASLDILAAMEFLRKEEDGRKFYAIVHCVGSVATSVGLLNGTIPASWMAGMTVSQVFFRAKFGKVNSVKGGTTVLPKTYRAVAGPWYPVVTPRHSVFHWILDQILRFYPVGPKGEVCNSAVCHRASFLYGLLWQHDNLNQATHSQLENFITGLHMNFLTNLVLIGEKTRVLDAEGKDTLVNDDNLGRLEGLPIFLFSGGNNVVYDPVTTSMCYDDLRKRFPGQEELYRRTVIEDYGHLDNWMGKDADKDVFPAVREHLEWCVEREAGHAVTC</sequence>
<proteinExistence type="predicted"/>
<evidence type="ECO:0000256" key="10">
    <source>
        <dbReference type="ARBA" id="ARBA00038856"/>
    </source>
</evidence>
<evidence type="ECO:0000256" key="15">
    <source>
        <dbReference type="SAM" id="MobiDB-lite"/>
    </source>
</evidence>
<dbReference type="OrthoDB" id="9974421at2759"/>
<dbReference type="GO" id="GO:0050660">
    <property type="term" value="F:flavin adenine dinucleotide binding"/>
    <property type="evidence" value="ECO:0007669"/>
    <property type="project" value="InterPro"/>
</dbReference>
<keyword evidence="5" id="KW-0560">Oxidoreductase</keyword>
<feature type="domain" description="Glucose-methanol-choline oxidoreductase N-terminal" evidence="16">
    <location>
        <begin position="134"/>
        <end position="377"/>
    </location>
</feature>
<evidence type="ECO:0000256" key="7">
    <source>
        <dbReference type="ARBA" id="ARBA00023166"/>
    </source>
</evidence>
<keyword evidence="8" id="KW-0753">Steroid metabolism</keyword>
<dbReference type="Pfam" id="PF05199">
    <property type="entry name" value="GMC_oxred_C"/>
    <property type="match status" value="1"/>
</dbReference>
<dbReference type="InterPro" id="IPR036188">
    <property type="entry name" value="FAD/NAD-bd_sf"/>
</dbReference>
<dbReference type="InterPro" id="IPR000172">
    <property type="entry name" value="GMC_OxRdtase_N"/>
</dbReference>
<feature type="compositionally biased region" description="Polar residues" evidence="15">
    <location>
        <begin position="1"/>
        <end position="15"/>
    </location>
</feature>
<protein>
    <recommendedName>
        <fullName evidence="13">Cholesterol oxidase</fullName>
        <ecNumber evidence="12">1.1.3.6</ecNumber>
        <ecNumber evidence="10">5.3.3.1</ecNumber>
    </recommendedName>
    <alternativeName>
        <fullName evidence="14">Cholesterol isomerase</fullName>
    </alternativeName>
</protein>
<keyword evidence="4" id="KW-0274">FAD</keyword>
<evidence type="ECO:0000313" key="19">
    <source>
        <dbReference type="EMBL" id="KAF5361218.1"/>
    </source>
</evidence>
<evidence type="ECO:0000256" key="8">
    <source>
        <dbReference type="ARBA" id="ARBA00023221"/>
    </source>
</evidence>
<evidence type="ECO:0000256" key="9">
    <source>
        <dbReference type="ARBA" id="ARBA00023235"/>
    </source>
</evidence>
<evidence type="ECO:0000256" key="2">
    <source>
        <dbReference type="ARBA" id="ARBA00022548"/>
    </source>
</evidence>
<dbReference type="PANTHER" id="PTHR47470:SF1">
    <property type="entry name" value="FAD-DEPENDENT OXIDOREDUCTASE 2 FAD BINDING DOMAIN-CONTAINING PROTEIN"/>
    <property type="match status" value="1"/>
</dbReference>
<dbReference type="SUPFAM" id="SSF51905">
    <property type="entry name" value="FAD/NAD(P)-binding domain"/>
    <property type="match status" value="1"/>
</dbReference>
<dbReference type="SUPFAM" id="SSF53474">
    <property type="entry name" value="alpha/beta-Hydrolases"/>
    <property type="match status" value="1"/>
</dbReference>
<dbReference type="Gene3D" id="3.50.50.60">
    <property type="entry name" value="FAD/NAD(P)-binding domain"/>
    <property type="match status" value="3"/>
</dbReference>
<dbReference type="InterPro" id="IPR003953">
    <property type="entry name" value="FAD-dep_OxRdtase_2_FAD-bd"/>
</dbReference>
<feature type="region of interest" description="Disordered" evidence="15">
    <location>
        <begin position="399"/>
        <end position="422"/>
    </location>
</feature>
<evidence type="ECO:0000256" key="6">
    <source>
        <dbReference type="ARBA" id="ARBA00023098"/>
    </source>
</evidence>